<proteinExistence type="predicted"/>
<evidence type="ECO:0000313" key="2">
    <source>
        <dbReference type="Proteomes" id="UP000821845"/>
    </source>
</evidence>
<reference evidence="1" key="1">
    <citation type="submission" date="2020-05" db="EMBL/GenBank/DDBJ databases">
        <title>Large-scale comparative analyses of tick genomes elucidate their genetic diversity and vector capacities.</title>
        <authorList>
            <person name="Jia N."/>
            <person name="Wang J."/>
            <person name="Shi W."/>
            <person name="Du L."/>
            <person name="Sun Y."/>
            <person name="Zhan W."/>
            <person name="Jiang J."/>
            <person name="Wang Q."/>
            <person name="Zhang B."/>
            <person name="Ji P."/>
            <person name="Sakyi L.B."/>
            <person name="Cui X."/>
            <person name="Yuan T."/>
            <person name="Jiang B."/>
            <person name="Yang W."/>
            <person name="Lam T.T.-Y."/>
            <person name="Chang Q."/>
            <person name="Ding S."/>
            <person name="Wang X."/>
            <person name="Zhu J."/>
            <person name="Ruan X."/>
            <person name="Zhao L."/>
            <person name="Wei J."/>
            <person name="Que T."/>
            <person name="Du C."/>
            <person name="Cheng J."/>
            <person name="Dai P."/>
            <person name="Han X."/>
            <person name="Huang E."/>
            <person name="Gao Y."/>
            <person name="Liu J."/>
            <person name="Shao H."/>
            <person name="Ye R."/>
            <person name="Li L."/>
            <person name="Wei W."/>
            <person name="Wang X."/>
            <person name="Wang C."/>
            <person name="Yang T."/>
            <person name="Huo Q."/>
            <person name="Li W."/>
            <person name="Guo W."/>
            <person name="Chen H."/>
            <person name="Zhou L."/>
            <person name="Ni X."/>
            <person name="Tian J."/>
            <person name="Zhou Y."/>
            <person name="Sheng Y."/>
            <person name="Liu T."/>
            <person name="Pan Y."/>
            <person name="Xia L."/>
            <person name="Li J."/>
            <person name="Zhao F."/>
            <person name="Cao W."/>
        </authorList>
    </citation>
    <scope>NUCLEOTIDE SEQUENCE</scope>
    <source>
        <strain evidence="1">Hyas-2018</strain>
    </source>
</reference>
<dbReference type="EMBL" id="CM023483">
    <property type="protein sequence ID" value="KAH6934987.1"/>
    <property type="molecule type" value="Genomic_DNA"/>
</dbReference>
<accession>A0ACB7SPD2</accession>
<comment type="caution">
    <text evidence="1">The sequence shown here is derived from an EMBL/GenBank/DDBJ whole genome shotgun (WGS) entry which is preliminary data.</text>
</comment>
<gene>
    <name evidence="1" type="ORF">HPB50_002747</name>
</gene>
<evidence type="ECO:0000313" key="1">
    <source>
        <dbReference type="EMBL" id="KAH6934987.1"/>
    </source>
</evidence>
<sequence length="524" mass="57854">MVSQDHIQEVLNKWGQIDDEIWAKIICMERNRRVAKAYARASVLTINGSNEGFDGYRIGLCGFDNPMRDPRTEEIKKQIGHGVKIKMDEAGNIMIKRASKSNVYIKEISGGENNSVSADIIRNNGLLEYDKPVKLFDIKKFQQNVSRELKRAYPDRRHLEAQCLSCVCFVKDSPELLDCAVWVMVINIVALDMLKTKLPPPMSKRQSAPNLMSVFDRPPRLPEEDPYSLPGAVPRQQPQPPREAKPPKLPPRDLPRVSVPRPDYEDVEPMVRPPPSANRKKNGGYYDDPYYCGFRARVPNFAKRGQEEGHHALSGPMASAPMPRSHSQNYLSLFNKGPERSIYDSAYGSCSTVTHPNAFVTCGASLGPWTMGRPDGIGQIKTHQEEEAAASVAAAAAPAAMTTTPRSTAASGGEDRAVPPQPTTSCPAKCTSANGNDRRPATGSPPVVEAASLPRRCRSYRTSSPWHRDCLRRCRNLEARGRCRLAQRHRSRRPPGSRTRGAPSTAESGPSSPPGSTDSSPRQP</sequence>
<keyword evidence="2" id="KW-1185">Reference proteome</keyword>
<name>A0ACB7SPD2_HYAAI</name>
<protein>
    <submittedName>
        <fullName evidence="1">Uncharacterized protein</fullName>
    </submittedName>
</protein>
<dbReference type="Proteomes" id="UP000821845">
    <property type="component" value="Chromosome 3"/>
</dbReference>
<organism evidence="1 2">
    <name type="scientific">Hyalomma asiaticum</name>
    <name type="common">Tick</name>
    <dbReference type="NCBI Taxonomy" id="266040"/>
    <lineage>
        <taxon>Eukaryota</taxon>
        <taxon>Metazoa</taxon>
        <taxon>Ecdysozoa</taxon>
        <taxon>Arthropoda</taxon>
        <taxon>Chelicerata</taxon>
        <taxon>Arachnida</taxon>
        <taxon>Acari</taxon>
        <taxon>Parasitiformes</taxon>
        <taxon>Ixodida</taxon>
        <taxon>Ixodoidea</taxon>
        <taxon>Ixodidae</taxon>
        <taxon>Hyalomminae</taxon>
        <taxon>Hyalomma</taxon>
    </lineage>
</organism>